<dbReference type="SUPFAM" id="SSF54001">
    <property type="entry name" value="Cysteine proteinases"/>
    <property type="match status" value="1"/>
</dbReference>
<evidence type="ECO:0000313" key="3">
    <source>
        <dbReference type="EMBL" id="EGC04623.1"/>
    </source>
</evidence>
<evidence type="ECO:0000259" key="2">
    <source>
        <dbReference type="Pfam" id="PF01841"/>
    </source>
</evidence>
<feature type="domain" description="Transglutaminase-like" evidence="2">
    <location>
        <begin position="348"/>
        <end position="413"/>
    </location>
</feature>
<dbReference type="Proteomes" id="UP000004259">
    <property type="component" value="Unassembled WGS sequence"/>
</dbReference>
<dbReference type="InterPro" id="IPR002931">
    <property type="entry name" value="Transglutaminase-like"/>
</dbReference>
<keyword evidence="1" id="KW-0812">Transmembrane</keyword>
<feature type="transmembrane region" description="Helical" evidence="1">
    <location>
        <begin position="168"/>
        <end position="187"/>
    </location>
</feature>
<keyword evidence="1" id="KW-0472">Membrane</keyword>
<protein>
    <submittedName>
        <fullName evidence="3">Putative membrane protein</fullName>
    </submittedName>
</protein>
<accession>E9S7U1</accession>
<name>E9S7U1_RUMAL</name>
<proteinExistence type="predicted"/>
<dbReference type="RefSeq" id="WP_002847075.1">
    <property type="nucleotide sequence ID" value="NZ_ADKM02000018.1"/>
</dbReference>
<gene>
    <name evidence="3" type="ORF">CUS_7316</name>
</gene>
<dbReference type="Pfam" id="PF01841">
    <property type="entry name" value="Transglut_core"/>
    <property type="match status" value="1"/>
</dbReference>
<dbReference type="EMBL" id="ADKM02000018">
    <property type="protein sequence ID" value="EGC04623.1"/>
    <property type="molecule type" value="Genomic_DNA"/>
</dbReference>
<feature type="transmembrane region" description="Helical" evidence="1">
    <location>
        <begin position="470"/>
        <end position="491"/>
    </location>
</feature>
<reference evidence="3 4" key="1">
    <citation type="submission" date="2011-02" db="EMBL/GenBank/DDBJ databases">
        <authorList>
            <person name="Nelson K.E."/>
            <person name="Sutton G."/>
            <person name="Torralba M."/>
            <person name="Durkin S."/>
            <person name="Harkins D."/>
            <person name="Montgomery R."/>
            <person name="Ziemer C."/>
            <person name="Klaassens E."/>
            <person name="Ocuiv P."/>
            <person name="Morrison M."/>
        </authorList>
    </citation>
    <scope>NUCLEOTIDE SEQUENCE [LARGE SCALE GENOMIC DNA]</scope>
    <source>
        <strain evidence="3 4">8</strain>
    </source>
</reference>
<dbReference type="eggNOG" id="COG1305">
    <property type="taxonomic scope" value="Bacteria"/>
</dbReference>
<evidence type="ECO:0000313" key="4">
    <source>
        <dbReference type="Proteomes" id="UP000004259"/>
    </source>
</evidence>
<dbReference type="AlphaFoldDB" id="E9S7U1"/>
<feature type="transmembrane region" description="Helical" evidence="1">
    <location>
        <begin position="143"/>
        <end position="161"/>
    </location>
</feature>
<evidence type="ECO:0000256" key="1">
    <source>
        <dbReference type="SAM" id="Phobius"/>
    </source>
</evidence>
<comment type="caution">
    <text evidence="3">The sequence shown here is derived from an EMBL/GenBank/DDBJ whole genome shotgun (WGS) entry which is preliminary data.</text>
</comment>
<sequence length="596" mass="63886">MKNRRDFPAALIFAFAAGLLVYMLSGVTAGASALLLCTITAAASNKFGRLWGFAPAVCAVAAAVVFRREFMAECALCADEFAYRTAVRAQTLYAPVSGAADSAWLVLLAFCGAACAVYAAFGARVFCLTAALFAAAAELFTDVPAWALCTLIGLTVGAFCFGENGGKALLLTALTALLTAPASLLAFPETPPKGEVTASGGLPLYLAEEYERADLTKSEYARASAIFLALEEQGFDPHMQSGLLIEASGEELPLDDVTAPEGYQPANICAADSGRTQVCRQFGENVFLLISKLKSGRYLDCEGLYREYVYSAYGKLTADEQREMEEKFGIDGTLPLDRKLAAVKSGINAKVTDESERSPLTVKLARSCGLAAREVRGVYFGAMPASGRADLSEGEQRSWVEVYIDGAGWAVFESKPEYAGASPLLPEGASPDGESTFSDSAEQYIYAAAPPRTAAEIRTPDKAKKPSPTWAALPAGAVVLLIFAGRARAFVRWRKRSSKDFGKAVTASHFQGRELLSAALCISEKLPPEEAASQLDGLLRTRFERSERAFERMRFSDLAADEESAKCAAEFHKEAQTAAKKCGLRKRFALWLKGLV</sequence>
<dbReference type="OrthoDB" id="9804872at2"/>
<feature type="transmembrane region" description="Helical" evidence="1">
    <location>
        <begin position="104"/>
        <end position="137"/>
    </location>
</feature>
<keyword evidence="4" id="KW-1185">Reference proteome</keyword>
<keyword evidence="1" id="KW-1133">Transmembrane helix</keyword>
<dbReference type="STRING" id="246199.CUS_7316"/>
<feature type="transmembrane region" description="Helical" evidence="1">
    <location>
        <begin position="49"/>
        <end position="66"/>
    </location>
</feature>
<dbReference type="InterPro" id="IPR038765">
    <property type="entry name" value="Papain-like_cys_pep_sf"/>
</dbReference>
<organism evidence="3 4">
    <name type="scientific">Ruminococcus albus 8</name>
    <dbReference type="NCBI Taxonomy" id="246199"/>
    <lineage>
        <taxon>Bacteria</taxon>
        <taxon>Bacillati</taxon>
        <taxon>Bacillota</taxon>
        <taxon>Clostridia</taxon>
        <taxon>Eubacteriales</taxon>
        <taxon>Oscillospiraceae</taxon>
        <taxon>Ruminococcus</taxon>
    </lineage>
</organism>
<dbReference type="Gene3D" id="3.10.620.30">
    <property type="match status" value="1"/>
</dbReference>